<proteinExistence type="predicted"/>
<gene>
    <name evidence="1" type="ORF">HDF16_002195</name>
</gene>
<dbReference type="Proteomes" id="UP000540989">
    <property type="component" value="Unassembled WGS sequence"/>
</dbReference>
<keyword evidence="2" id="KW-1185">Reference proteome</keyword>
<protein>
    <submittedName>
        <fullName evidence="1">Uncharacterized protein</fullName>
    </submittedName>
</protein>
<reference evidence="1 2" key="1">
    <citation type="submission" date="2020-08" db="EMBL/GenBank/DDBJ databases">
        <title>Genomic Encyclopedia of Type Strains, Phase IV (KMG-V): Genome sequencing to study the core and pangenomes of soil and plant-associated prokaryotes.</title>
        <authorList>
            <person name="Whitman W."/>
        </authorList>
    </citation>
    <scope>NUCLEOTIDE SEQUENCE [LARGE SCALE GENOMIC DNA]</scope>
    <source>
        <strain evidence="1 2">M8UP14</strain>
    </source>
</reference>
<organism evidence="1 2">
    <name type="scientific">Granulicella aggregans</name>
    <dbReference type="NCBI Taxonomy" id="474949"/>
    <lineage>
        <taxon>Bacteria</taxon>
        <taxon>Pseudomonadati</taxon>
        <taxon>Acidobacteriota</taxon>
        <taxon>Terriglobia</taxon>
        <taxon>Terriglobales</taxon>
        <taxon>Acidobacteriaceae</taxon>
        <taxon>Granulicella</taxon>
    </lineage>
</organism>
<dbReference type="EMBL" id="JACHIP010000003">
    <property type="protein sequence ID" value="MBB5057489.1"/>
    <property type="molecule type" value="Genomic_DNA"/>
</dbReference>
<name>A0A7W7ZCN9_9BACT</name>
<evidence type="ECO:0000313" key="1">
    <source>
        <dbReference type="EMBL" id="MBB5057489.1"/>
    </source>
</evidence>
<evidence type="ECO:0000313" key="2">
    <source>
        <dbReference type="Proteomes" id="UP000540989"/>
    </source>
</evidence>
<comment type="caution">
    <text evidence="1">The sequence shown here is derived from an EMBL/GenBank/DDBJ whole genome shotgun (WGS) entry which is preliminary data.</text>
</comment>
<accession>A0A7W7ZCN9</accession>
<sequence length="38" mass="4141">MKQPPTRNVLTLVGVKRDGTWLIAQAQNTIGGPPTRPK</sequence>
<dbReference type="Gene3D" id="3.10.450.50">
    <property type="match status" value="1"/>
</dbReference>
<dbReference type="AlphaFoldDB" id="A0A7W7ZCN9"/>